<dbReference type="InterPro" id="IPR036508">
    <property type="entry name" value="Chitin-bd_dom_sf"/>
</dbReference>
<sequence>IVCTDIVALRNSETAVIRCYLNDTATFTVFNVTYKRLGKSDVQHIALIDQNNNIHMFAMEDIVDISKPNGDADLQLHPDQIAGLLNYRTWLLHSCIINVGYPPGEIRIEMMKQDESEFTKLNVIFHTTNDDTDNVTCSITRTVAFGFLFTADMDKATIRCSVTNDFDTNDSFVFSNNETVSLIPIDFCKNQTDSRRYHPHPTNCHSFVQCEGDIPYGVPCPSDVTTTPVPGSNTSTFAIDVFCNSSTVMWNSGPVDIIQHNGNVNDLDQKDVVTVKHVGQHVTISILNASCSTGDFYGIVAVDIHGKAEAKSEGKLVVGISPTDDAVLTLHPDQIAGLGAYRSFHLHICEANIGYPRGEIQIEILNQRESKFKVLNVDIMSSNENSDSACSITKTIEFGIVFTADMDKATIRCRVKSNLFPDDPLIYSNNDTVSIIPICMIEEKSRGLFRLISNEFIEEIRYVQNELFCINAVDKTDGER</sequence>
<name>A0A3L5TTP8_MYTGA</name>
<feature type="non-terminal residue" evidence="2">
    <location>
        <position position="1"/>
    </location>
</feature>
<dbReference type="InterPro" id="IPR002557">
    <property type="entry name" value="Chitin-bd_dom"/>
</dbReference>
<dbReference type="Proteomes" id="UP000266721">
    <property type="component" value="Unassembled WGS sequence"/>
</dbReference>
<protein>
    <recommendedName>
        <fullName evidence="1">Chitin-binding type-2 domain-containing protein</fullName>
    </recommendedName>
</protein>
<accession>A0A3L5TTP8</accession>
<comment type="caution">
    <text evidence="2">The sequence shown here is derived from an EMBL/GenBank/DDBJ whole genome shotgun (WGS) entry which is preliminary data.</text>
</comment>
<dbReference type="GO" id="GO:0005576">
    <property type="term" value="C:extracellular region"/>
    <property type="evidence" value="ECO:0007669"/>
    <property type="project" value="InterPro"/>
</dbReference>
<reference evidence="2 3" key="1">
    <citation type="journal article" date="2016" name="PLoS ONE">
        <title>A First Insight into the Genome of the Filter-Feeder Mussel Mytilus galloprovincialis.</title>
        <authorList>
            <person name="Murgarella M."/>
            <person name="Puiu D."/>
            <person name="Novoa B."/>
            <person name="Figueras A."/>
            <person name="Posada D."/>
            <person name="Canchaya C."/>
        </authorList>
    </citation>
    <scope>NUCLEOTIDE SEQUENCE [LARGE SCALE GENOMIC DNA]</scope>
    <source>
        <tissue evidence="2">Muscle</tissue>
    </source>
</reference>
<dbReference type="SUPFAM" id="SSF57625">
    <property type="entry name" value="Invertebrate chitin-binding proteins"/>
    <property type="match status" value="1"/>
</dbReference>
<feature type="non-terminal residue" evidence="2">
    <location>
        <position position="480"/>
    </location>
</feature>
<evidence type="ECO:0000313" key="3">
    <source>
        <dbReference type="Proteomes" id="UP000266721"/>
    </source>
</evidence>
<gene>
    <name evidence="2" type="ORF">AM593_06550</name>
</gene>
<organism evidence="2 3">
    <name type="scientific">Mytilus galloprovincialis</name>
    <name type="common">Mediterranean mussel</name>
    <dbReference type="NCBI Taxonomy" id="29158"/>
    <lineage>
        <taxon>Eukaryota</taxon>
        <taxon>Metazoa</taxon>
        <taxon>Spiralia</taxon>
        <taxon>Lophotrochozoa</taxon>
        <taxon>Mollusca</taxon>
        <taxon>Bivalvia</taxon>
        <taxon>Autobranchia</taxon>
        <taxon>Pteriomorphia</taxon>
        <taxon>Mytilida</taxon>
        <taxon>Mytiloidea</taxon>
        <taxon>Mytilidae</taxon>
        <taxon>Mytilinae</taxon>
        <taxon>Mytilus</taxon>
    </lineage>
</organism>
<proteinExistence type="predicted"/>
<dbReference type="AlphaFoldDB" id="A0A3L5TTP8"/>
<dbReference type="EMBL" id="KV583750">
    <property type="protein sequence ID" value="OPL33306.1"/>
    <property type="molecule type" value="Genomic_DNA"/>
</dbReference>
<evidence type="ECO:0000259" key="1">
    <source>
        <dbReference type="PROSITE" id="PS50940"/>
    </source>
</evidence>
<dbReference type="GO" id="GO:0008061">
    <property type="term" value="F:chitin binding"/>
    <property type="evidence" value="ECO:0007669"/>
    <property type="project" value="InterPro"/>
</dbReference>
<dbReference type="PROSITE" id="PS50940">
    <property type="entry name" value="CHIT_BIND_II"/>
    <property type="match status" value="1"/>
</dbReference>
<keyword evidence="3" id="KW-1185">Reference proteome</keyword>
<evidence type="ECO:0000313" key="2">
    <source>
        <dbReference type="EMBL" id="OPL33306.1"/>
    </source>
</evidence>
<feature type="domain" description="Chitin-binding type-2" evidence="1">
    <location>
        <begin position="185"/>
        <end position="245"/>
    </location>
</feature>